<sequence>MEFGRLTPCKGCEISPVKTKTNHCFMERDIFKLWEIQVDCKKRIHGSHPDGKVDQNQTNSEQIMAIEKEILITALLLIITIARYKSVIKINTNCPELAWIIEQDAEIPGRPLARTTDPTKEELKAFKVKILMQELPTLLTLHTRDPNKYKDSICKLYQKEVDDQRHWMICSENEVSLEEVTEATLKEVEEKTECQTVLVGTYQKKVHEIYIVKKLHLTIITEEVKYPTICLRDAVQYIPLLHTKLMENIRKQIWLKNRVKIKKKEGATPISN</sequence>
<evidence type="ECO:0000313" key="1">
    <source>
        <dbReference type="EMBL" id="RIB13164.1"/>
    </source>
</evidence>
<organism evidence="1 2">
    <name type="scientific">Gigaspora rosea</name>
    <dbReference type="NCBI Taxonomy" id="44941"/>
    <lineage>
        <taxon>Eukaryota</taxon>
        <taxon>Fungi</taxon>
        <taxon>Fungi incertae sedis</taxon>
        <taxon>Mucoromycota</taxon>
        <taxon>Glomeromycotina</taxon>
        <taxon>Glomeromycetes</taxon>
        <taxon>Diversisporales</taxon>
        <taxon>Gigasporaceae</taxon>
        <taxon>Gigaspora</taxon>
    </lineage>
</organism>
<keyword evidence="2" id="KW-1185">Reference proteome</keyword>
<comment type="caution">
    <text evidence="1">The sequence shown here is derived from an EMBL/GenBank/DDBJ whole genome shotgun (WGS) entry which is preliminary data.</text>
</comment>
<name>A0A397USJ0_9GLOM</name>
<reference evidence="1 2" key="1">
    <citation type="submission" date="2018-06" db="EMBL/GenBank/DDBJ databases">
        <title>Comparative genomics reveals the genomic features of Rhizophagus irregularis, R. cerebriforme, R. diaphanum and Gigaspora rosea, and their symbiotic lifestyle signature.</title>
        <authorList>
            <person name="Morin E."/>
            <person name="San Clemente H."/>
            <person name="Chen E.C.H."/>
            <person name="De La Providencia I."/>
            <person name="Hainaut M."/>
            <person name="Kuo A."/>
            <person name="Kohler A."/>
            <person name="Murat C."/>
            <person name="Tang N."/>
            <person name="Roy S."/>
            <person name="Loubradou J."/>
            <person name="Henrissat B."/>
            <person name="Grigoriev I.V."/>
            <person name="Corradi N."/>
            <person name="Roux C."/>
            <person name="Martin F.M."/>
        </authorList>
    </citation>
    <scope>NUCLEOTIDE SEQUENCE [LARGE SCALE GENOMIC DNA]</scope>
    <source>
        <strain evidence="1 2">DAOM 194757</strain>
    </source>
</reference>
<dbReference type="EMBL" id="QKWP01000949">
    <property type="protein sequence ID" value="RIB13164.1"/>
    <property type="molecule type" value="Genomic_DNA"/>
</dbReference>
<evidence type="ECO:0000313" key="2">
    <source>
        <dbReference type="Proteomes" id="UP000266673"/>
    </source>
</evidence>
<dbReference type="AlphaFoldDB" id="A0A397USJ0"/>
<accession>A0A397USJ0</accession>
<gene>
    <name evidence="1" type="ORF">C2G38_2198564</name>
</gene>
<dbReference type="Proteomes" id="UP000266673">
    <property type="component" value="Unassembled WGS sequence"/>
</dbReference>
<protein>
    <submittedName>
        <fullName evidence="1">Uncharacterized protein</fullName>
    </submittedName>
</protein>
<dbReference type="OrthoDB" id="10656115at2759"/>
<proteinExistence type="predicted"/>